<sequence>MDGHHQHHDSGQTNGHVSGVNGNGHVVHNGQGSIHMGSMGQGGHHNNMMMMAHGHSTFRLFTTTPMLFQAWPTSTMAGLVMAIISTSMLAFIYEGLRYYVYVHSALDKRGEKCPKNATKYKLLSRISGSLLHMLHFTIGYILMLAVMTFNVWIFVSLILGATLGYFFIRPTVEHYFKITREKRNKCGTKGRLLQNGTTNSDLVLRKYNFEASSKCGKSSGGKTNGKTTNGACRSQIMTNGVMKLKGVSRERFLLEDRVSVV</sequence>
<feature type="transmembrane region" description="Helical" evidence="4">
    <location>
        <begin position="149"/>
        <end position="168"/>
    </location>
</feature>
<feature type="transmembrane region" description="Helical" evidence="4">
    <location>
        <begin position="122"/>
        <end position="143"/>
    </location>
</feature>
<proteinExistence type="inferred from homology"/>
<feature type="compositionally biased region" description="Basic and acidic residues" evidence="5">
    <location>
        <begin position="1"/>
        <end position="10"/>
    </location>
</feature>
<dbReference type="AlphaFoldDB" id="A0AAN8K3L5"/>
<keyword evidence="4" id="KW-0813">Transport</keyword>
<gene>
    <name evidence="6" type="ORF">SNE40_004720</name>
</gene>
<name>A0AAN8K3L5_PATCE</name>
<evidence type="ECO:0000256" key="3">
    <source>
        <dbReference type="ARBA" id="ARBA00023136"/>
    </source>
</evidence>
<comment type="similarity">
    <text evidence="4">Belongs to the copper transporter (Ctr) (TC 1.A.56) family. SLC31A subfamily.</text>
</comment>
<comment type="caution">
    <text evidence="6">The sequence shown here is derived from an EMBL/GenBank/DDBJ whole genome shotgun (WGS) entry which is preliminary data.</text>
</comment>
<dbReference type="Pfam" id="PF04145">
    <property type="entry name" value="Ctr"/>
    <property type="match status" value="1"/>
</dbReference>
<keyword evidence="3 4" id="KW-0472">Membrane</keyword>
<keyword evidence="4" id="KW-0406">Ion transport</keyword>
<reference evidence="6 7" key="1">
    <citation type="submission" date="2024-01" db="EMBL/GenBank/DDBJ databases">
        <title>The genome of the rayed Mediterranean limpet Patella caerulea (Linnaeus, 1758).</title>
        <authorList>
            <person name="Anh-Thu Weber A."/>
            <person name="Halstead-Nussloch G."/>
        </authorList>
    </citation>
    <scope>NUCLEOTIDE SEQUENCE [LARGE SCALE GENOMIC DNA]</scope>
    <source>
        <strain evidence="6">AATW-2023a</strain>
        <tissue evidence="6">Whole specimen</tissue>
    </source>
</reference>
<keyword evidence="7" id="KW-1185">Reference proteome</keyword>
<evidence type="ECO:0000256" key="4">
    <source>
        <dbReference type="RuleBase" id="RU367022"/>
    </source>
</evidence>
<protein>
    <recommendedName>
        <fullName evidence="4">Copper transport protein</fullName>
    </recommendedName>
</protein>
<evidence type="ECO:0000256" key="2">
    <source>
        <dbReference type="ARBA" id="ARBA00022989"/>
    </source>
</evidence>
<feature type="region of interest" description="Disordered" evidence="5">
    <location>
        <begin position="1"/>
        <end position="38"/>
    </location>
</feature>
<keyword evidence="2 4" id="KW-1133">Transmembrane helix</keyword>
<dbReference type="PANTHER" id="PTHR12483">
    <property type="entry name" value="SOLUTE CARRIER FAMILY 31 COPPER TRANSPORTERS"/>
    <property type="match status" value="1"/>
</dbReference>
<dbReference type="EMBL" id="JAZGQO010000003">
    <property type="protein sequence ID" value="KAK6188572.1"/>
    <property type="molecule type" value="Genomic_DNA"/>
</dbReference>
<keyword evidence="4" id="KW-0187">Copper transport</keyword>
<evidence type="ECO:0000256" key="5">
    <source>
        <dbReference type="SAM" id="MobiDB-lite"/>
    </source>
</evidence>
<dbReference type="PANTHER" id="PTHR12483:SF115">
    <property type="entry name" value="COPPER TRANSPORT PROTEIN"/>
    <property type="match status" value="1"/>
</dbReference>
<feature type="compositionally biased region" description="Low complexity" evidence="5">
    <location>
        <begin position="14"/>
        <end position="38"/>
    </location>
</feature>
<evidence type="ECO:0000313" key="7">
    <source>
        <dbReference type="Proteomes" id="UP001347796"/>
    </source>
</evidence>
<keyword evidence="4" id="KW-0186">Copper</keyword>
<organism evidence="6 7">
    <name type="scientific">Patella caerulea</name>
    <name type="common">Rayed Mediterranean limpet</name>
    <dbReference type="NCBI Taxonomy" id="87958"/>
    <lineage>
        <taxon>Eukaryota</taxon>
        <taxon>Metazoa</taxon>
        <taxon>Spiralia</taxon>
        <taxon>Lophotrochozoa</taxon>
        <taxon>Mollusca</taxon>
        <taxon>Gastropoda</taxon>
        <taxon>Patellogastropoda</taxon>
        <taxon>Patelloidea</taxon>
        <taxon>Patellidae</taxon>
        <taxon>Patella</taxon>
    </lineage>
</organism>
<evidence type="ECO:0000256" key="1">
    <source>
        <dbReference type="ARBA" id="ARBA00022692"/>
    </source>
</evidence>
<dbReference type="Proteomes" id="UP001347796">
    <property type="component" value="Unassembled WGS sequence"/>
</dbReference>
<dbReference type="GO" id="GO:0016020">
    <property type="term" value="C:membrane"/>
    <property type="evidence" value="ECO:0007669"/>
    <property type="project" value="UniProtKB-SubCell"/>
</dbReference>
<accession>A0AAN8K3L5</accession>
<feature type="transmembrane region" description="Helical" evidence="4">
    <location>
        <begin position="76"/>
        <end position="101"/>
    </location>
</feature>
<dbReference type="GO" id="GO:0005375">
    <property type="term" value="F:copper ion transmembrane transporter activity"/>
    <property type="evidence" value="ECO:0007669"/>
    <property type="project" value="UniProtKB-UniRule"/>
</dbReference>
<comment type="subcellular location">
    <subcellularLocation>
        <location evidence="4">Membrane</location>
        <topology evidence="4">Multi-pass membrane protein</topology>
    </subcellularLocation>
</comment>
<evidence type="ECO:0000313" key="6">
    <source>
        <dbReference type="EMBL" id="KAK6188572.1"/>
    </source>
</evidence>
<dbReference type="InterPro" id="IPR007274">
    <property type="entry name" value="Cop_transporter"/>
</dbReference>
<keyword evidence="1 4" id="KW-0812">Transmembrane</keyword>